<feature type="compositionally biased region" description="Polar residues" evidence="1">
    <location>
        <begin position="1"/>
        <end position="14"/>
    </location>
</feature>
<evidence type="ECO:0000256" key="1">
    <source>
        <dbReference type="SAM" id="MobiDB-lite"/>
    </source>
</evidence>
<proteinExistence type="predicted"/>
<dbReference type="EMBL" id="CAMGYJ010000008">
    <property type="protein sequence ID" value="CAI0465827.1"/>
    <property type="molecule type" value="Genomic_DNA"/>
</dbReference>
<dbReference type="Proteomes" id="UP001154282">
    <property type="component" value="Unassembled WGS sequence"/>
</dbReference>
<protein>
    <submittedName>
        <fullName evidence="2">Uncharacterized protein</fullName>
    </submittedName>
</protein>
<name>A0AAV0P5B7_9ROSI</name>
<keyword evidence="3" id="KW-1185">Reference proteome</keyword>
<evidence type="ECO:0000313" key="2">
    <source>
        <dbReference type="EMBL" id="CAI0465827.1"/>
    </source>
</evidence>
<sequence length="108" mass="12628">MHSLSSALPINLHTSPGPDPVHLTPQHQLHRHQLLRHLPRPVHVSRIQRRISRHRGRTHRRRGQRHEGPTEDEGGHAVVPQHPQAGLPRRRRRPADQHEAARPRPRRR</sequence>
<comment type="caution">
    <text evidence="2">The sequence shown here is derived from an EMBL/GenBank/DDBJ whole genome shotgun (WGS) entry which is preliminary data.</text>
</comment>
<dbReference type="AlphaFoldDB" id="A0AAV0P5B7"/>
<feature type="region of interest" description="Disordered" evidence="1">
    <location>
        <begin position="1"/>
        <end position="108"/>
    </location>
</feature>
<feature type="compositionally biased region" description="Basic and acidic residues" evidence="1">
    <location>
        <begin position="65"/>
        <end position="75"/>
    </location>
</feature>
<feature type="compositionally biased region" description="Basic residues" evidence="1">
    <location>
        <begin position="28"/>
        <end position="40"/>
    </location>
</feature>
<gene>
    <name evidence="2" type="ORF">LITE_LOCUS36764</name>
</gene>
<evidence type="ECO:0000313" key="3">
    <source>
        <dbReference type="Proteomes" id="UP001154282"/>
    </source>
</evidence>
<accession>A0AAV0P5B7</accession>
<feature type="compositionally biased region" description="Basic residues" evidence="1">
    <location>
        <begin position="46"/>
        <end position="64"/>
    </location>
</feature>
<reference evidence="2" key="1">
    <citation type="submission" date="2022-08" db="EMBL/GenBank/DDBJ databases">
        <authorList>
            <person name="Gutierrez-Valencia J."/>
        </authorList>
    </citation>
    <scope>NUCLEOTIDE SEQUENCE</scope>
</reference>
<organism evidence="2 3">
    <name type="scientific">Linum tenue</name>
    <dbReference type="NCBI Taxonomy" id="586396"/>
    <lineage>
        <taxon>Eukaryota</taxon>
        <taxon>Viridiplantae</taxon>
        <taxon>Streptophyta</taxon>
        <taxon>Embryophyta</taxon>
        <taxon>Tracheophyta</taxon>
        <taxon>Spermatophyta</taxon>
        <taxon>Magnoliopsida</taxon>
        <taxon>eudicotyledons</taxon>
        <taxon>Gunneridae</taxon>
        <taxon>Pentapetalae</taxon>
        <taxon>rosids</taxon>
        <taxon>fabids</taxon>
        <taxon>Malpighiales</taxon>
        <taxon>Linaceae</taxon>
        <taxon>Linum</taxon>
    </lineage>
</organism>